<evidence type="ECO:0000256" key="1">
    <source>
        <dbReference type="SAM" id="SignalP"/>
    </source>
</evidence>
<dbReference type="Proteomes" id="UP000829517">
    <property type="component" value="Unassembled WGS sequence"/>
</dbReference>
<organism evidence="2 3">
    <name type="scientific">Joostella atrarenae</name>
    <dbReference type="NCBI Taxonomy" id="679257"/>
    <lineage>
        <taxon>Bacteria</taxon>
        <taxon>Pseudomonadati</taxon>
        <taxon>Bacteroidota</taxon>
        <taxon>Flavobacteriia</taxon>
        <taxon>Flavobacteriales</taxon>
        <taxon>Flavobacteriaceae</taxon>
        <taxon>Joostella</taxon>
    </lineage>
</organism>
<dbReference type="RefSeq" id="WP_236959529.1">
    <property type="nucleotide sequence ID" value="NZ_JAETXX010000008.1"/>
</dbReference>
<protein>
    <recommendedName>
        <fullName evidence="4">DUF5020 family protein</fullName>
    </recommendedName>
</protein>
<keyword evidence="3" id="KW-1185">Reference proteome</keyword>
<comment type="caution">
    <text evidence="2">The sequence shown here is derived from an EMBL/GenBank/DDBJ whole genome shotgun (WGS) entry which is preliminary data.</text>
</comment>
<evidence type="ECO:0000313" key="2">
    <source>
        <dbReference type="EMBL" id="MCF8715563.1"/>
    </source>
</evidence>
<sequence length="232" mass="26602">MKYILPFLAIVLLSIPNLAAQDANNPIDPSPTLGIWNRFYGDNQSRLQILGNMTYGKWFYRFTAEYEFNYGNEVDTAFNYDDDYRPNENQFNSANFLVSRLFHSEDGNHQFGVGAVVSYLHENKFAGGVNFVSVSKIGTWKFISLVTLQGGNDVFMMELQPGIYHDFEHGWYFRGHPRMLFNFVTGQHEVPFGAGVGKIFKTDGTVFNLFLEPQYDVVNTEPMLYTGVKFLF</sequence>
<feature type="chain" id="PRO_5046152119" description="DUF5020 family protein" evidence="1">
    <location>
        <begin position="20"/>
        <end position="232"/>
    </location>
</feature>
<feature type="signal peptide" evidence="1">
    <location>
        <begin position="1"/>
        <end position="19"/>
    </location>
</feature>
<proteinExistence type="predicted"/>
<evidence type="ECO:0000313" key="3">
    <source>
        <dbReference type="Proteomes" id="UP000829517"/>
    </source>
</evidence>
<keyword evidence="1" id="KW-0732">Signal</keyword>
<accession>A0ABS9J549</accession>
<name>A0ABS9J549_9FLAO</name>
<gene>
    <name evidence="2" type="ORF">JM658_12075</name>
</gene>
<dbReference type="EMBL" id="JAETXX010000008">
    <property type="protein sequence ID" value="MCF8715563.1"/>
    <property type="molecule type" value="Genomic_DNA"/>
</dbReference>
<reference evidence="2 3" key="1">
    <citation type="submission" date="2021-01" db="EMBL/GenBank/DDBJ databases">
        <title>Genome sequencing of Joostella atrarenae M1-2 (= KCTC 23194).</title>
        <authorList>
            <person name="Zakaria M.R."/>
            <person name="Lam M.Q."/>
            <person name="Chong C.S."/>
        </authorList>
    </citation>
    <scope>NUCLEOTIDE SEQUENCE [LARGE SCALE GENOMIC DNA]</scope>
    <source>
        <strain evidence="2 3">M1-2</strain>
    </source>
</reference>
<evidence type="ECO:0008006" key="4">
    <source>
        <dbReference type="Google" id="ProtNLM"/>
    </source>
</evidence>